<evidence type="ECO:0000313" key="4">
    <source>
        <dbReference type="Proteomes" id="UP000533269"/>
    </source>
</evidence>
<name>A0A7W4XY45_KINRA</name>
<proteinExistence type="predicted"/>
<dbReference type="AlphaFoldDB" id="A0A7W4XY45"/>
<keyword evidence="2" id="KW-0812">Transmembrane</keyword>
<evidence type="ECO:0000313" key="3">
    <source>
        <dbReference type="EMBL" id="MBB2901875.1"/>
    </source>
</evidence>
<feature type="transmembrane region" description="Helical" evidence="2">
    <location>
        <begin position="32"/>
        <end position="53"/>
    </location>
</feature>
<feature type="region of interest" description="Disordered" evidence="1">
    <location>
        <begin position="171"/>
        <end position="194"/>
    </location>
</feature>
<organism evidence="3 4">
    <name type="scientific">Kineococcus radiotolerans</name>
    <dbReference type="NCBI Taxonomy" id="131568"/>
    <lineage>
        <taxon>Bacteria</taxon>
        <taxon>Bacillati</taxon>
        <taxon>Actinomycetota</taxon>
        <taxon>Actinomycetes</taxon>
        <taxon>Kineosporiales</taxon>
        <taxon>Kineosporiaceae</taxon>
        <taxon>Kineococcus</taxon>
    </lineage>
</organism>
<feature type="transmembrane region" description="Helical" evidence="2">
    <location>
        <begin position="92"/>
        <end position="113"/>
    </location>
</feature>
<keyword evidence="2" id="KW-1133">Transmembrane helix</keyword>
<reference evidence="3 4" key="1">
    <citation type="submission" date="2020-08" db="EMBL/GenBank/DDBJ databases">
        <title>The Agave Microbiome: Exploring the role of microbial communities in plant adaptations to desert environments.</title>
        <authorList>
            <person name="Partida-Martinez L.P."/>
        </authorList>
    </citation>
    <scope>NUCLEOTIDE SEQUENCE [LARGE SCALE GENOMIC DNA]</scope>
    <source>
        <strain evidence="3 4">AS2.23</strain>
    </source>
</reference>
<dbReference type="EMBL" id="JACHVY010000002">
    <property type="protein sequence ID" value="MBB2901875.1"/>
    <property type="molecule type" value="Genomic_DNA"/>
</dbReference>
<dbReference type="Pfam" id="PF26314">
    <property type="entry name" value="MptA_B_family"/>
    <property type="match status" value="1"/>
</dbReference>
<accession>A0A7W4XY45</accession>
<feature type="region of interest" description="Disordered" evidence="1">
    <location>
        <begin position="1"/>
        <end position="22"/>
    </location>
</feature>
<dbReference type="Proteomes" id="UP000533269">
    <property type="component" value="Unassembled WGS sequence"/>
</dbReference>
<comment type="caution">
    <text evidence="3">The sequence shown here is derived from an EMBL/GenBank/DDBJ whole genome shotgun (WGS) entry which is preliminary data.</text>
</comment>
<keyword evidence="2" id="KW-0472">Membrane</keyword>
<evidence type="ECO:0000256" key="1">
    <source>
        <dbReference type="SAM" id="MobiDB-lite"/>
    </source>
</evidence>
<dbReference type="RefSeq" id="WP_183391817.1">
    <property type="nucleotide sequence ID" value="NZ_JACHVY010000002.1"/>
</dbReference>
<evidence type="ECO:0000256" key="2">
    <source>
        <dbReference type="SAM" id="Phobius"/>
    </source>
</evidence>
<protein>
    <submittedName>
        <fullName evidence="3">Uncharacterized protein</fullName>
    </submittedName>
</protein>
<feature type="transmembrane region" description="Helical" evidence="2">
    <location>
        <begin position="59"/>
        <end position="80"/>
    </location>
</feature>
<sequence>MHDDSGAAARVPRAGAGTAAETGAETRTVRRLVVAGAVSVAAAVAMLLVGPMGAARGPWLAVLLASWAAFGLSAWWALRAPAPAAARTRRRALGLVVLLAALCQLPALTSIPLSSTDAYRYVWDGRVQLAGVSPYRYARATTRWPGCATRSCSPASARGRRAACPRCATCPRTARPSTPSSTTTPACGSTARAP</sequence>
<gene>
    <name evidence="3" type="ORF">FHR75_002690</name>
</gene>
<reference evidence="3 4" key="2">
    <citation type="submission" date="2020-08" db="EMBL/GenBank/DDBJ databases">
        <authorList>
            <person name="Partida-Martinez L."/>
            <person name="Huntemann M."/>
            <person name="Clum A."/>
            <person name="Wang J."/>
            <person name="Palaniappan K."/>
            <person name="Ritter S."/>
            <person name="Chen I.-M."/>
            <person name="Stamatis D."/>
            <person name="Reddy T."/>
            <person name="O'Malley R."/>
            <person name="Daum C."/>
            <person name="Shapiro N."/>
            <person name="Ivanova N."/>
            <person name="Kyrpides N."/>
            <person name="Woyke T."/>
        </authorList>
    </citation>
    <scope>NUCLEOTIDE SEQUENCE [LARGE SCALE GENOMIC DNA]</scope>
    <source>
        <strain evidence="3 4">AS2.23</strain>
    </source>
</reference>